<evidence type="ECO:0000313" key="4">
    <source>
        <dbReference type="Proteomes" id="UP000037035"/>
    </source>
</evidence>
<feature type="compositionally biased region" description="Polar residues" evidence="1">
    <location>
        <begin position="11"/>
        <end position="33"/>
    </location>
</feature>
<feature type="region of interest" description="Disordered" evidence="1">
    <location>
        <begin position="1"/>
        <end position="61"/>
    </location>
</feature>
<evidence type="ECO:0000259" key="2">
    <source>
        <dbReference type="Pfam" id="PF20515"/>
    </source>
</evidence>
<protein>
    <recommendedName>
        <fullName evidence="2">Tet-like 2OG-Fe(II) oxygenase domain-containing protein</fullName>
    </recommendedName>
</protein>
<comment type="caution">
    <text evidence="3">The sequence shown here is derived from an EMBL/GenBank/DDBJ whole genome shotgun (WGS) entry which is preliminary data.</text>
</comment>
<proteinExistence type="predicted"/>
<sequence>MRKEKKRSRSENSNTNKVPRTLPTTSNSYQASPGPTKGLQSPEKEKKILQNKRQQQHSKDVVLQKSQLELGKQASTDLKKGPFQWTISPSPQKLYNEFITQAKKKYLTEKSLKQAIKFISTPPFCLFEFPSTQVMIFDMHNEKQIVGLLKFIRFSRMTCDELNDLDFLTEFFHYHKSFVNSVSNFNSTCLGGKMNMLGWKKSGLIIGKSFKQLANNAFLKKPQHYAASSVSYKYDGFYNTPHKEKQGASKFSFFQWIPTFSKTGRSSTHAQGFNVQGGEFVFPDCKFGLGFEKLDGISRMVWRATDSTSLSCFQQHQAQPASYEGLNDGDLDHIFNTVEQHKKKKK</sequence>
<feature type="domain" description="Tet-like 2OG-Fe(II) oxygenase" evidence="2">
    <location>
        <begin position="158"/>
        <end position="202"/>
    </location>
</feature>
<feature type="domain" description="Tet-like 2OG-Fe(II) oxygenase" evidence="2">
    <location>
        <begin position="212"/>
        <end position="306"/>
    </location>
</feature>
<dbReference type="VEuPathDB" id="FungiDB:VP01_1117g2"/>
<dbReference type="OrthoDB" id="10539385at2759"/>
<evidence type="ECO:0000313" key="3">
    <source>
        <dbReference type="EMBL" id="KNZ63652.1"/>
    </source>
</evidence>
<dbReference type="AlphaFoldDB" id="A0A0L6VSQ8"/>
<keyword evidence="4" id="KW-1185">Reference proteome</keyword>
<organism evidence="3 4">
    <name type="scientific">Puccinia sorghi</name>
    <dbReference type="NCBI Taxonomy" id="27349"/>
    <lineage>
        <taxon>Eukaryota</taxon>
        <taxon>Fungi</taxon>
        <taxon>Dikarya</taxon>
        <taxon>Basidiomycota</taxon>
        <taxon>Pucciniomycotina</taxon>
        <taxon>Pucciniomycetes</taxon>
        <taxon>Pucciniales</taxon>
        <taxon>Pucciniaceae</taxon>
        <taxon>Puccinia</taxon>
    </lineage>
</organism>
<name>A0A0L6VSQ8_9BASI</name>
<evidence type="ECO:0000256" key="1">
    <source>
        <dbReference type="SAM" id="MobiDB-lite"/>
    </source>
</evidence>
<dbReference type="EMBL" id="LAVV01001310">
    <property type="protein sequence ID" value="KNZ63652.1"/>
    <property type="molecule type" value="Genomic_DNA"/>
</dbReference>
<accession>A0A0L6VSQ8</accession>
<gene>
    <name evidence="3" type="ORF">VP01_1117g2</name>
</gene>
<dbReference type="Proteomes" id="UP000037035">
    <property type="component" value="Unassembled WGS sequence"/>
</dbReference>
<dbReference type="InterPro" id="IPR046798">
    <property type="entry name" value="2OG-FeII_Oxy_6"/>
</dbReference>
<reference evidence="3 4" key="1">
    <citation type="submission" date="2015-08" db="EMBL/GenBank/DDBJ databases">
        <title>Next Generation Sequencing and Analysis of the Genome of Puccinia sorghi L Schw, the Causal Agent of Maize Common Rust.</title>
        <authorList>
            <person name="Rochi L."/>
            <person name="Burguener G."/>
            <person name="Darino M."/>
            <person name="Turjanski A."/>
            <person name="Kreff E."/>
            <person name="Dieguez M.J."/>
            <person name="Sacco F."/>
        </authorList>
    </citation>
    <scope>NUCLEOTIDE SEQUENCE [LARGE SCALE GENOMIC DNA]</scope>
    <source>
        <strain evidence="3 4">RO10H11247</strain>
    </source>
</reference>
<dbReference type="Pfam" id="PF20515">
    <property type="entry name" value="2OG-FeII_Oxy_6"/>
    <property type="match status" value="2"/>
</dbReference>